<evidence type="ECO:0000313" key="5">
    <source>
        <dbReference type="Proteomes" id="UP000886785"/>
    </source>
</evidence>
<dbReference type="CDD" id="cd04301">
    <property type="entry name" value="NAT_SF"/>
    <property type="match status" value="1"/>
</dbReference>
<gene>
    <name evidence="4" type="ORF">IAA54_01805</name>
</gene>
<dbReference type="PANTHER" id="PTHR43800:SF1">
    <property type="entry name" value="PEPTIDYL-LYSINE N-ACETYLTRANSFERASE YJAB"/>
    <property type="match status" value="1"/>
</dbReference>
<organism evidence="4 5">
    <name type="scientific">Candidatus Gallacutalibacter pullicola</name>
    <dbReference type="NCBI Taxonomy" id="2840830"/>
    <lineage>
        <taxon>Bacteria</taxon>
        <taxon>Bacillati</taxon>
        <taxon>Bacillota</taxon>
        <taxon>Clostridia</taxon>
        <taxon>Eubacteriales</taxon>
        <taxon>Candidatus Gallacutalibacter</taxon>
    </lineage>
</organism>
<dbReference type="EMBL" id="DVHF01000022">
    <property type="protein sequence ID" value="HIR56376.1"/>
    <property type="molecule type" value="Genomic_DNA"/>
</dbReference>
<dbReference type="InterPro" id="IPR016181">
    <property type="entry name" value="Acyl_CoA_acyltransferase"/>
</dbReference>
<reference evidence="4" key="1">
    <citation type="submission" date="2020-10" db="EMBL/GenBank/DDBJ databases">
        <authorList>
            <person name="Gilroy R."/>
        </authorList>
    </citation>
    <scope>NUCLEOTIDE SEQUENCE</scope>
    <source>
        <strain evidence="4">ChiSjej1B19-7085</strain>
    </source>
</reference>
<dbReference type="Proteomes" id="UP000886785">
    <property type="component" value="Unassembled WGS sequence"/>
</dbReference>
<dbReference type="Gene3D" id="3.40.630.30">
    <property type="match status" value="1"/>
</dbReference>
<evidence type="ECO:0000313" key="4">
    <source>
        <dbReference type="EMBL" id="HIR56376.1"/>
    </source>
</evidence>
<evidence type="ECO:0000256" key="2">
    <source>
        <dbReference type="ARBA" id="ARBA00023315"/>
    </source>
</evidence>
<name>A0A9D1J095_9FIRM</name>
<keyword evidence="1" id="KW-0808">Transferase</keyword>
<evidence type="ECO:0000259" key="3">
    <source>
        <dbReference type="PROSITE" id="PS51186"/>
    </source>
</evidence>
<reference evidence="4" key="2">
    <citation type="journal article" date="2021" name="PeerJ">
        <title>Extensive microbial diversity within the chicken gut microbiome revealed by metagenomics and culture.</title>
        <authorList>
            <person name="Gilroy R."/>
            <person name="Ravi A."/>
            <person name="Getino M."/>
            <person name="Pursley I."/>
            <person name="Horton D.L."/>
            <person name="Alikhan N.F."/>
            <person name="Baker D."/>
            <person name="Gharbi K."/>
            <person name="Hall N."/>
            <person name="Watson M."/>
            <person name="Adriaenssens E.M."/>
            <person name="Foster-Nyarko E."/>
            <person name="Jarju S."/>
            <person name="Secka A."/>
            <person name="Antonio M."/>
            <person name="Oren A."/>
            <person name="Chaudhuri R.R."/>
            <person name="La Ragione R."/>
            <person name="Hildebrand F."/>
            <person name="Pallen M.J."/>
        </authorList>
    </citation>
    <scope>NUCLEOTIDE SEQUENCE</scope>
    <source>
        <strain evidence="4">ChiSjej1B19-7085</strain>
    </source>
</reference>
<protein>
    <submittedName>
        <fullName evidence="4">GNAT family N-acetyltransferase</fullName>
    </submittedName>
</protein>
<dbReference type="InterPro" id="IPR000182">
    <property type="entry name" value="GNAT_dom"/>
</dbReference>
<comment type="caution">
    <text evidence="4">The sequence shown here is derived from an EMBL/GenBank/DDBJ whole genome shotgun (WGS) entry which is preliminary data.</text>
</comment>
<dbReference type="AlphaFoldDB" id="A0A9D1J095"/>
<dbReference type="PROSITE" id="PS51186">
    <property type="entry name" value="GNAT"/>
    <property type="match status" value="1"/>
</dbReference>
<proteinExistence type="predicted"/>
<accession>A0A9D1J095</accession>
<dbReference type="GO" id="GO:0016747">
    <property type="term" value="F:acyltransferase activity, transferring groups other than amino-acyl groups"/>
    <property type="evidence" value="ECO:0007669"/>
    <property type="project" value="InterPro"/>
</dbReference>
<dbReference type="PANTHER" id="PTHR43800">
    <property type="entry name" value="PEPTIDYL-LYSINE N-ACETYLTRANSFERASE YJAB"/>
    <property type="match status" value="1"/>
</dbReference>
<dbReference type="SUPFAM" id="SSF55729">
    <property type="entry name" value="Acyl-CoA N-acyltransferases (Nat)"/>
    <property type="match status" value="1"/>
</dbReference>
<dbReference type="Pfam" id="PF13508">
    <property type="entry name" value="Acetyltransf_7"/>
    <property type="match status" value="1"/>
</dbReference>
<evidence type="ECO:0000256" key="1">
    <source>
        <dbReference type="ARBA" id="ARBA00022679"/>
    </source>
</evidence>
<keyword evidence="2" id="KW-0012">Acyltransferase</keyword>
<feature type="domain" description="N-acetyltransferase" evidence="3">
    <location>
        <begin position="1"/>
        <end position="143"/>
    </location>
</feature>
<sequence>MIRKFHEADLDAVMALWLDSNLQAHPFVPGDYWRNHFEEVRQALPEAEVYVSENGETAEIEGFIGLSGSYIAGIFVRSQSRSQGIGKQLLDQAKAVRPSLTLSVYRKNSRAVSFYQREGFSVLSQETDSGTGEMELVMAWSRAQKGC</sequence>